<gene>
    <name evidence="1" type="ORF">A3B92_01155</name>
</gene>
<protein>
    <submittedName>
        <fullName evidence="1">Uncharacterized protein</fullName>
    </submittedName>
</protein>
<dbReference type="EMBL" id="MHJG01000009">
    <property type="protein sequence ID" value="OGY64135.1"/>
    <property type="molecule type" value="Genomic_DNA"/>
</dbReference>
<proteinExistence type="predicted"/>
<evidence type="ECO:0000313" key="2">
    <source>
        <dbReference type="Proteomes" id="UP000177960"/>
    </source>
</evidence>
<comment type="caution">
    <text evidence="1">The sequence shown here is derived from an EMBL/GenBank/DDBJ whole genome shotgun (WGS) entry which is preliminary data.</text>
</comment>
<sequence length="151" mass="17729">MKQKKEYWISCLVNKNPAPVVFSSERMVVIDYLDRNQPQWIIIQLRNVIEAGNFSKFSDELNLLIPAYILVTPTQKDKKNVFVFLHDIDCRSVCLPIKLLIHETRENLQRLLNVLDSVESFTKKWSKNNIQIVNSDLVFDLQKGKLKRKRA</sequence>
<organism evidence="1 2">
    <name type="scientific">Candidatus Harrisonbacteria bacterium RIFCSPHIGHO2_02_FULL_42_16</name>
    <dbReference type="NCBI Taxonomy" id="1798404"/>
    <lineage>
        <taxon>Bacteria</taxon>
        <taxon>Candidatus Harrisoniibacteriota</taxon>
    </lineage>
</organism>
<name>A0A1G1ZI24_9BACT</name>
<dbReference type="AlphaFoldDB" id="A0A1G1ZI24"/>
<reference evidence="1 2" key="1">
    <citation type="journal article" date="2016" name="Nat. Commun.">
        <title>Thousands of microbial genomes shed light on interconnected biogeochemical processes in an aquifer system.</title>
        <authorList>
            <person name="Anantharaman K."/>
            <person name="Brown C.T."/>
            <person name="Hug L.A."/>
            <person name="Sharon I."/>
            <person name="Castelle C.J."/>
            <person name="Probst A.J."/>
            <person name="Thomas B.C."/>
            <person name="Singh A."/>
            <person name="Wilkins M.J."/>
            <person name="Karaoz U."/>
            <person name="Brodie E.L."/>
            <person name="Williams K.H."/>
            <person name="Hubbard S.S."/>
            <person name="Banfield J.F."/>
        </authorList>
    </citation>
    <scope>NUCLEOTIDE SEQUENCE [LARGE SCALE GENOMIC DNA]</scope>
</reference>
<dbReference type="Proteomes" id="UP000177960">
    <property type="component" value="Unassembled WGS sequence"/>
</dbReference>
<accession>A0A1G1ZI24</accession>
<evidence type="ECO:0000313" key="1">
    <source>
        <dbReference type="EMBL" id="OGY64135.1"/>
    </source>
</evidence>